<protein>
    <submittedName>
        <fullName evidence="1">Gag-polypeptide of LTR copia-type</fullName>
    </submittedName>
</protein>
<reference evidence="1" key="1">
    <citation type="submission" date="2020-01" db="EMBL/GenBank/DDBJ databases">
        <title>Genome sequence of Kobresia littledalei, the first chromosome-level genome in the family Cyperaceae.</title>
        <authorList>
            <person name="Qu G."/>
        </authorList>
    </citation>
    <scope>NUCLEOTIDE SEQUENCE</scope>
    <source>
        <strain evidence="1">C.B.Clarke</strain>
        <tissue evidence="1">Leaf</tissue>
    </source>
</reference>
<evidence type="ECO:0000313" key="2">
    <source>
        <dbReference type="Proteomes" id="UP000623129"/>
    </source>
</evidence>
<proteinExistence type="predicted"/>
<comment type="caution">
    <text evidence="1">The sequence shown here is derived from an EMBL/GenBank/DDBJ whole genome shotgun (WGS) entry which is preliminary data.</text>
</comment>
<sequence>MAENGSTMVNVTQPAIPLFKGENYAFWSIKMTTLFKSHGLWDLIANGVPNPDPNPQENQKKDARALFFIQQAVHDTIFSKIAAATNAKAWTTLKTAFQGSTRVMAIKLQGLRRDFETLQMNKEESVQIFLSRVQEVVNQIRAFGDTMEEKTVVAKVLRSLTPKFDHVVAAIEESKDLATLLAKLSRLEVASSSFPVKICGELLALLVWLTALGACITSKPS</sequence>
<dbReference type="EMBL" id="SWLB01000077">
    <property type="protein sequence ID" value="KAF3320270.1"/>
    <property type="molecule type" value="Genomic_DNA"/>
</dbReference>
<dbReference type="PANTHER" id="PTHR35317">
    <property type="entry name" value="OS04G0629600 PROTEIN"/>
    <property type="match status" value="1"/>
</dbReference>
<dbReference type="AlphaFoldDB" id="A0A833Q9Q8"/>
<name>A0A833Q9Q8_9POAL</name>
<accession>A0A833Q9Q8</accession>
<dbReference type="PANTHER" id="PTHR35317:SF35">
    <property type="entry name" value="DUF4219 DOMAIN-CONTAINING PROTEIN"/>
    <property type="match status" value="1"/>
</dbReference>
<dbReference type="OrthoDB" id="780295at2759"/>
<organism evidence="1 2">
    <name type="scientific">Carex littledalei</name>
    <dbReference type="NCBI Taxonomy" id="544730"/>
    <lineage>
        <taxon>Eukaryota</taxon>
        <taxon>Viridiplantae</taxon>
        <taxon>Streptophyta</taxon>
        <taxon>Embryophyta</taxon>
        <taxon>Tracheophyta</taxon>
        <taxon>Spermatophyta</taxon>
        <taxon>Magnoliopsida</taxon>
        <taxon>Liliopsida</taxon>
        <taxon>Poales</taxon>
        <taxon>Cyperaceae</taxon>
        <taxon>Cyperoideae</taxon>
        <taxon>Cariceae</taxon>
        <taxon>Carex</taxon>
        <taxon>Carex subgen. Euthyceras</taxon>
    </lineage>
</organism>
<dbReference type="Proteomes" id="UP000623129">
    <property type="component" value="Unassembled WGS sequence"/>
</dbReference>
<dbReference type="Pfam" id="PF14223">
    <property type="entry name" value="Retrotran_gag_2"/>
    <property type="match status" value="1"/>
</dbReference>
<gene>
    <name evidence="1" type="ORF">FCM35_KLT22130</name>
</gene>
<evidence type="ECO:0000313" key="1">
    <source>
        <dbReference type="EMBL" id="KAF3320270.1"/>
    </source>
</evidence>
<keyword evidence="2" id="KW-1185">Reference proteome</keyword>